<evidence type="ECO:0000313" key="3">
    <source>
        <dbReference type="Proteomes" id="UP000499080"/>
    </source>
</evidence>
<evidence type="ECO:0000256" key="1">
    <source>
        <dbReference type="SAM" id="MobiDB-lite"/>
    </source>
</evidence>
<dbReference type="AlphaFoldDB" id="A0A4Y2CBT7"/>
<keyword evidence="3" id="KW-1185">Reference proteome</keyword>
<feature type="region of interest" description="Disordered" evidence="1">
    <location>
        <begin position="1"/>
        <end position="27"/>
    </location>
</feature>
<reference evidence="2 3" key="1">
    <citation type="journal article" date="2019" name="Sci. Rep.">
        <title>Orb-weaving spider Araneus ventricosus genome elucidates the spidroin gene catalogue.</title>
        <authorList>
            <person name="Kono N."/>
            <person name="Nakamura H."/>
            <person name="Ohtoshi R."/>
            <person name="Moran D.A.P."/>
            <person name="Shinohara A."/>
            <person name="Yoshida Y."/>
            <person name="Fujiwara M."/>
            <person name="Mori M."/>
            <person name="Tomita M."/>
            <person name="Arakawa K."/>
        </authorList>
    </citation>
    <scope>NUCLEOTIDE SEQUENCE [LARGE SCALE GENOMIC DNA]</scope>
</reference>
<comment type="caution">
    <text evidence="2">The sequence shown here is derived from an EMBL/GenBank/DDBJ whole genome shotgun (WGS) entry which is preliminary data.</text>
</comment>
<name>A0A4Y2CBT7_ARAVE</name>
<feature type="non-terminal residue" evidence="2">
    <location>
        <position position="92"/>
    </location>
</feature>
<gene>
    <name evidence="2" type="ORF">AVEN_67280_1</name>
</gene>
<organism evidence="2 3">
    <name type="scientific">Araneus ventricosus</name>
    <name type="common">Orbweaver spider</name>
    <name type="synonym">Epeira ventricosa</name>
    <dbReference type="NCBI Taxonomy" id="182803"/>
    <lineage>
        <taxon>Eukaryota</taxon>
        <taxon>Metazoa</taxon>
        <taxon>Ecdysozoa</taxon>
        <taxon>Arthropoda</taxon>
        <taxon>Chelicerata</taxon>
        <taxon>Arachnida</taxon>
        <taxon>Araneae</taxon>
        <taxon>Araneomorphae</taxon>
        <taxon>Entelegynae</taxon>
        <taxon>Araneoidea</taxon>
        <taxon>Araneidae</taxon>
        <taxon>Araneus</taxon>
    </lineage>
</organism>
<proteinExistence type="predicted"/>
<protein>
    <submittedName>
        <fullName evidence="2">Uncharacterized protein</fullName>
    </submittedName>
</protein>
<dbReference type="Proteomes" id="UP000499080">
    <property type="component" value="Unassembled WGS sequence"/>
</dbReference>
<evidence type="ECO:0000313" key="2">
    <source>
        <dbReference type="EMBL" id="GBM00775.1"/>
    </source>
</evidence>
<dbReference type="EMBL" id="BGPR01162398">
    <property type="protein sequence ID" value="GBM00775.1"/>
    <property type="molecule type" value="Genomic_DNA"/>
</dbReference>
<sequence length="92" mass="10075">MHTNHPDLAQRGAVISERPERHDSNSGTEVGVLTAITSHCPTPPIGSTFCHWIGGDYPTPCYTLQGIENPLTYPAAFHPCTRSPPPEKRNIK</sequence>
<accession>A0A4Y2CBT7</accession>